<dbReference type="GO" id="GO:0006260">
    <property type="term" value="P:DNA replication"/>
    <property type="evidence" value="ECO:0007669"/>
    <property type="project" value="InterPro"/>
</dbReference>
<dbReference type="Gene3D" id="3.90.580.10">
    <property type="entry name" value="Zinc finger, CHC2-type domain"/>
    <property type="match status" value="1"/>
</dbReference>
<dbReference type="GO" id="GO:0003677">
    <property type="term" value="F:DNA binding"/>
    <property type="evidence" value="ECO:0007669"/>
    <property type="project" value="InterPro"/>
</dbReference>
<dbReference type="InterPro" id="IPR036977">
    <property type="entry name" value="DNA_primase_Znf_CHC2"/>
</dbReference>
<evidence type="ECO:0000313" key="3">
    <source>
        <dbReference type="EMBL" id="TGY68356.1"/>
    </source>
</evidence>
<name>A0A4S2FHN7_9BACT</name>
<proteinExistence type="predicted"/>
<evidence type="ECO:0000313" key="4">
    <source>
        <dbReference type="Proteomes" id="UP000310760"/>
    </source>
</evidence>
<dbReference type="AlphaFoldDB" id="A0A4S2FHN7"/>
<dbReference type="SUPFAM" id="SSF57783">
    <property type="entry name" value="Zinc beta-ribbon"/>
    <property type="match status" value="1"/>
</dbReference>
<accession>A0A4S2FHN7</accession>
<dbReference type="Pfam" id="PF13155">
    <property type="entry name" value="Toprim_2"/>
    <property type="match status" value="1"/>
</dbReference>
<feature type="domain" description="Zinc finger CHC2-type" evidence="2">
    <location>
        <begin position="8"/>
        <end position="71"/>
    </location>
</feature>
<evidence type="ECO:0000256" key="1">
    <source>
        <dbReference type="SAM" id="MobiDB-lite"/>
    </source>
</evidence>
<organism evidence="3 4">
    <name type="scientific">Phocaeicola sartorii</name>
    <dbReference type="NCBI Taxonomy" id="671267"/>
    <lineage>
        <taxon>Bacteria</taxon>
        <taxon>Pseudomonadati</taxon>
        <taxon>Bacteroidota</taxon>
        <taxon>Bacteroidia</taxon>
        <taxon>Bacteroidales</taxon>
        <taxon>Bacteroidaceae</taxon>
        <taxon>Phocaeicola</taxon>
    </lineage>
</organism>
<dbReference type="RefSeq" id="WP_135952346.1">
    <property type="nucleotide sequence ID" value="NZ_CAXHRC010000008.1"/>
</dbReference>
<gene>
    <name evidence="3" type="ORF">E5339_16540</name>
</gene>
<protein>
    <submittedName>
        <fullName evidence="3">DNA primase</fullName>
    </submittedName>
</protein>
<dbReference type="InterPro" id="IPR002694">
    <property type="entry name" value="Znf_CHC2"/>
</dbReference>
<feature type="region of interest" description="Disordered" evidence="1">
    <location>
        <begin position="303"/>
        <end position="328"/>
    </location>
</feature>
<reference evidence="3 4" key="1">
    <citation type="submission" date="2019-04" db="EMBL/GenBank/DDBJ databases">
        <title>Microbes associate with the intestines of laboratory mice.</title>
        <authorList>
            <person name="Navarre W."/>
            <person name="Wong E."/>
            <person name="Huang K."/>
            <person name="Tropini C."/>
            <person name="Ng K."/>
            <person name="Yu B."/>
        </authorList>
    </citation>
    <scope>NUCLEOTIDE SEQUENCE [LARGE SCALE GENOMIC DNA]</scope>
    <source>
        <strain evidence="3 4">NM22_B1</strain>
    </source>
</reference>
<dbReference type="SUPFAM" id="SSF56731">
    <property type="entry name" value="DNA primase core"/>
    <property type="match status" value="1"/>
</dbReference>
<dbReference type="GO" id="GO:0003899">
    <property type="term" value="F:DNA-directed RNA polymerase activity"/>
    <property type="evidence" value="ECO:0007669"/>
    <property type="project" value="InterPro"/>
</dbReference>
<dbReference type="Proteomes" id="UP000310760">
    <property type="component" value="Unassembled WGS sequence"/>
</dbReference>
<dbReference type="Gene3D" id="3.40.1360.10">
    <property type="match status" value="1"/>
</dbReference>
<dbReference type="EMBL" id="SRYJ01000041">
    <property type="protein sequence ID" value="TGY68356.1"/>
    <property type="molecule type" value="Genomic_DNA"/>
</dbReference>
<sequence length="328" mass="37542">MDIQTAKQIRITDYLHSLGYSPVKQQGNSLWYKSPLREEHEPSFKVNTDRNMWFDFGADKGGNLIALAKELYASDSLPYLLDRIAQQTPNIRPVSFSFGKQSSSQPSFQQQEIVPLSSPALYSYLQERGINTELAKKVCKEVYFVNNGKRFFAIGFPNASGGYEIRNKYFKGCIAPKDITHIRQDGEPREACFVFEGFMDYLSFLTARQKSCPTYPDLDKQDYLVLNSVSNLSKAIYPLGSYEKIHCFLDNDRAGMEAVQELDREYGLRVRDCSHIYSGYKDLNDYITGQKLAQSADLIQSIKQAQQEKPAEKQEQQPSERTSRGFRM</sequence>
<comment type="caution">
    <text evidence="3">The sequence shown here is derived from an EMBL/GenBank/DDBJ whole genome shotgun (WGS) entry which is preliminary data.</text>
</comment>
<dbReference type="GO" id="GO:0008270">
    <property type="term" value="F:zinc ion binding"/>
    <property type="evidence" value="ECO:0007669"/>
    <property type="project" value="InterPro"/>
</dbReference>
<dbReference type="Pfam" id="PF01807">
    <property type="entry name" value="Zn_ribbon_DnaG"/>
    <property type="match status" value="1"/>
</dbReference>
<evidence type="ECO:0000259" key="2">
    <source>
        <dbReference type="Pfam" id="PF01807"/>
    </source>
</evidence>